<dbReference type="Pfam" id="PF22629">
    <property type="entry name" value="ACT_AHAS_ss"/>
    <property type="match status" value="1"/>
</dbReference>
<dbReference type="NCBIfam" id="TIGR00119">
    <property type="entry name" value="acolac_sm"/>
    <property type="match status" value="1"/>
</dbReference>
<dbReference type="Gene3D" id="3.30.70.1150">
    <property type="entry name" value="ACT-like. Chain A, domain 2"/>
    <property type="match status" value="1"/>
</dbReference>
<dbReference type="EC" id="2.2.1.6" evidence="8"/>
<comment type="catalytic activity">
    <reaction evidence="7 8">
        <text>2 pyruvate + H(+) = (2S)-2-acetolactate + CO2</text>
        <dbReference type="Rhea" id="RHEA:25249"/>
        <dbReference type="ChEBI" id="CHEBI:15361"/>
        <dbReference type="ChEBI" id="CHEBI:15378"/>
        <dbReference type="ChEBI" id="CHEBI:16526"/>
        <dbReference type="ChEBI" id="CHEBI:58476"/>
        <dbReference type="EC" id="2.2.1.6"/>
    </reaction>
</comment>
<keyword evidence="6 8" id="KW-0100">Branched-chain amino acid biosynthesis</keyword>
<protein>
    <recommendedName>
        <fullName evidence="8">Acetolactate synthase small subunit</fullName>
        <shortName evidence="8">AHAS</shortName>
        <shortName evidence="8">ALS</shortName>
        <ecNumber evidence="8">2.2.1.6</ecNumber>
    </recommendedName>
    <alternativeName>
        <fullName evidence="8">Acetohydroxy-acid synthase small subunit</fullName>
    </alternativeName>
</protein>
<dbReference type="GO" id="GO:1990610">
    <property type="term" value="F:acetolactate synthase regulator activity"/>
    <property type="evidence" value="ECO:0007669"/>
    <property type="project" value="UniProtKB-UniRule"/>
</dbReference>
<evidence type="ECO:0000313" key="11">
    <source>
        <dbReference type="Proteomes" id="UP000183975"/>
    </source>
</evidence>
<dbReference type="InterPro" id="IPR002912">
    <property type="entry name" value="ACT_dom"/>
</dbReference>
<dbReference type="OrthoDB" id="9787365at2"/>
<evidence type="ECO:0000256" key="3">
    <source>
        <dbReference type="ARBA" id="ARBA00006341"/>
    </source>
</evidence>
<gene>
    <name evidence="10" type="ORF">SAMN02745138_03236</name>
</gene>
<evidence type="ECO:0000256" key="1">
    <source>
        <dbReference type="ARBA" id="ARBA00004974"/>
    </source>
</evidence>
<dbReference type="SUPFAM" id="SSF55021">
    <property type="entry name" value="ACT-like"/>
    <property type="match status" value="2"/>
</dbReference>
<dbReference type="InterPro" id="IPR004789">
    <property type="entry name" value="Acetalactate_synth_ssu"/>
</dbReference>
<evidence type="ECO:0000256" key="5">
    <source>
        <dbReference type="ARBA" id="ARBA00022605"/>
    </source>
</evidence>
<dbReference type="InterPro" id="IPR045865">
    <property type="entry name" value="ACT-like_dom_sf"/>
</dbReference>
<dbReference type="Proteomes" id="UP000183975">
    <property type="component" value="Unassembled WGS sequence"/>
</dbReference>
<organism evidence="10 11">
    <name type="scientific">Anaerotignum lactatifermentans DSM 14214</name>
    <dbReference type="NCBI Taxonomy" id="1121323"/>
    <lineage>
        <taxon>Bacteria</taxon>
        <taxon>Bacillati</taxon>
        <taxon>Bacillota</taxon>
        <taxon>Clostridia</taxon>
        <taxon>Lachnospirales</taxon>
        <taxon>Anaerotignaceae</taxon>
        <taxon>Anaerotignum</taxon>
    </lineage>
</organism>
<evidence type="ECO:0000256" key="4">
    <source>
        <dbReference type="ARBA" id="ARBA00011744"/>
    </source>
</evidence>
<dbReference type="FunFam" id="3.30.70.260:FF:000001">
    <property type="entry name" value="Acetolactate synthase, small subunit"/>
    <property type="match status" value="1"/>
</dbReference>
<evidence type="ECO:0000256" key="8">
    <source>
        <dbReference type="RuleBase" id="RU368092"/>
    </source>
</evidence>
<dbReference type="InterPro" id="IPR027271">
    <property type="entry name" value="Acetolactate_synth/TF_NikR_C"/>
</dbReference>
<evidence type="ECO:0000259" key="9">
    <source>
        <dbReference type="PROSITE" id="PS51671"/>
    </source>
</evidence>
<feature type="domain" description="ACT" evidence="9">
    <location>
        <begin position="4"/>
        <end position="78"/>
    </location>
</feature>
<dbReference type="RefSeq" id="WP_072853497.1">
    <property type="nucleotide sequence ID" value="NZ_FRAH01000091.1"/>
</dbReference>
<dbReference type="CDD" id="cd04878">
    <property type="entry name" value="ACT_AHAS"/>
    <property type="match status" value="1"/>
</dbReference>
<keyword evidence="11" id="KW-1185">Reference proteome</keyword>
<accession>A0A1M6ZKV3</accession>
<dbReference type="GO" id="GO:0005829">
    <property type="term" value="C:cytosol"/>
    <property type="evidence" value="ECO:0007669"/>
    <property type="project" value="TreeGrafter"/>
</dbReference>
<comment type="subunit">
    <text evidence="4 8">Dimer of large and small chains.</text>
</comment>
<dbReference type="EMBL" id="FRAH01000091">
    <property type="protein sequence ID" value="SHL31050.1"/>
    <property type="molecule type" value="Genomic_DNA"/>
</dbReference>
<dbReference type="Pfam" id="PF10369">
    <property type="entry name" value="ALS_ss_C"/>
    <property type="match status" value="1"/>
</dbReference>
<evidence type="ECO:0000313" key="10">
    <source>
        <dbReference type="EMBL" id="SHL31050.1"/>
    </source>
</evidence>
<comment type="function">
    <text evidence="8">Catalyzes the conversion of 2 pyruvate molecules into acetolactate in the first common step of the biosynthetic pathway of the branched-amino acids such as leucine, isoleucine, and valine.</text>
</comment>
<dbReference type="InterPro" id="IPR054480">
    <property type="entry name" value="AHAS_small-like_ACT"/>
</dbReference>
<comment type="pathway">
    <text evidence="2 8">Amino-acid biosynthesis; L-valine biosynthesis; L-valine from pyruvate: step 1/4.</text>
</comment>
<dbReference type="PANTHER" id="PTHR30239">
    <property type="entry name" value="ACETOLACTATE SYNTHASE SMALL SUBUNIT"/>
    <property type="match status" value="1"/>
</dbReference>
<dbReference type="Gene3D" id="3.30.70.260">
    <property type="match status" value="1"/>
</dbReference>
<proteinExistence type="inferred from homology"/>
<dbReference type="UniPathway" id="UPA00047">
    <property type="reaction ID" value="UER00055"/>
</dbReference>
<keyword evidence="8" id="KW-0808">Transferase</keyword>
<dbReference type="NCBIfam" id="NF008864">
    <property type="entry name" value="PRK11895.1"/>
    <property type="match status" value="1"/>
</dbReference>
<dbReference type="GO" id="GO:0003984">
    <property type="term" value="F:acetolactate synthase activity"/>
    <property type="evidence" value="ECO:0007669"/>
    <property type="project" value="UniProtKB-UniRule"/>
</dbReference>
<comment type="similarity">
    <text evidence="3 8">Belongs to the acetolactate synthase small subunit family.</text>
</comment>
<dbReference type="GO" id="GO:0009097">
    <property type="term" value="P:isoleucine biosynthetic process"/>
    <property type="evidence" value="ECO:0007669"/>
    <property type="project" value="UniProtKB-UniRule"/>
</dbReference>
<evidence type="ECO:0000256" key="7">
    <source>
        <dbReference type="ARBA" id="ARBA00048670"/>
    </source>
</evidence>
<name>A0A1M6ZKV3_9FIRM</name>
<dbReference type="UniPathway" id="UPA00049">
    <property type="reaction ID" value="UER00059"/>
</dbReference>
<dbReference type="AlphaFoldDB" id="A0A1M6ZKV3"/>
<evidence type="ECO:0000256" key="6">
    <source>
        <dbReference type="ARBA" id="ARBA00023304"/>
    </source>
</evidence>
<dbReference type="GO" id="GO:0009099">
    <property type="term" value="P:L-valine biosynthetic process"/>
    <property type="evidence" value="ECO:0007669"/>
    <property type="project" value="UniProtKB-UniRule"/>
</dbReference>
<dbReference type="InterPro" id="IPR039557">
    <property type="entry name" value="AHAS_ACT"/>
</dbReference>
<comment type="pathway">
    <text evidence="1 8">Amino-acid biosynthesis; L-isoleucine biosynthesis; L-isoleucine from 2-oxobutanoate: step 1/4.</text>
</comment>
<dbReference type="PROSITE" id="PS51671">
    <property type="entry name" value="ACT"/>
    <property type="match status" value="1"/>
</dbReference>
<reference evidence="10 11" key="1">
    <citation type="submission" date="2016-11" db="EMBL/GenBank/DDBJ databases">
        <authorList>
            <person name="Jaros S."/>
            <person name="Januszkiewicz K."/>
            <person name="Wedrychowicz H."/>
        </authorList>
    </citation>
    <scope>NUCLEOTIDE SEQUENCE [LARGE SCALE GENOMIC DNA]</scope>
    <source>
        <strain evidence="10 11">DSM 14214</strain>
    </source>
</reference>
<dbReference type="PANTHER" id="PTHR30239:SF0">
    <property type="entry name" value="ACETOLACTATE SYNTHASE SMALL SUBUNIT 1, CHLOROPLASTIC"/>
    <property type="match status" value="1"/>
</dbReference>
<sequence>MKQVISVLVENQPGVLNKITGLFSRRGFNIESLAVSVTEDESVSRITMIIDIGHNAVDQLEKQLNKLICVLKIKRLDNVEMTGRELILVKVSATPSTRRNIKDLCDIMHAKIDDVSAATLTVELADLPQQINLFLEMLRPFGIVEIARTGLIAVQKRRSLYELKQNKNTNPFSK</sequence>
<dbReference type="InterPro" id="IPR019455">
    <property type="entry name" value="Acetolactate_synth_ssu_C"/>
</dbReference>
<keyword evidence="5 8" id="KW-0028">Amino-acid biosynthesis</keyword>
<evidence type="ECO:0000256" key="2">
    <source>
        <dbReference type="ARBA" id="ARBA00005025"/>
    </source>
</evidence>